<organism evidence="2 3">
    <name type="scientific">Lasiosphaeria miniovina</name>
    <dbReference type="NCBI Taxonomy" id="1954250"/>
    <lineage>
        <taxon>Eukaryota</taxon>
        <taxon>Fungi</taxon>
        <taxon>Dikarya</taxon>
        <taxon>Ascomycota</taxon>
        <taxon>Pezizomycotina</taxon>
        <taxon>Sordariomycetes</taxon>
        <taxon>Sordariomycetidae</taxon>
        <taxon>Sordariales</taxon>
        <taxon>Lasiosphaeriaceae</taxon>
        <taxon>Lasiosphaeria</taxon>
    </lineage>
</organism>
<name>A0AA39ZYS5_9PEZI</name>
<evidence type="ECO:0000256" key="1">
    <source>
        <dbReference type="SAM" id="SignalP"/>
    </source>
</evidence>
<feature type="signal peptide" evidence="1">
    <location>
        <begin position="1"/>
        <end position="30"/>
    </location>
</feature>
<gene>
    <name evidence="2" type="ORF">B0T26DRAFT_725445</name>
</gene>
<dbReference type="RefSeq" id="XP_060291199.1">
    <property type="nucleotide sequence ID" value="XM_060442766.1"/>
</dbReference>
<dbReference type="GeneID" id="85326036"/>
<dbReference type="EMBL" id="JAUIRO010000007">
    <property type="protein sequence ID" value="KAK0706105.1"/>
    <property type="molecule type" value="Genomic_DNA"/>
</dbReference>
<keyword evidence="3" id="KW-1185">Reference proteome</keyword>
<comment type="caution">
    <text evidence="2">The sequence shown here is derived from an EMBL/GenBank/DDBJ whole genome shotgun (WGS) entry which is preliminary data.</text>
</comment>
<evidence type="ECO:0000313" key="2">
    <source>
        <dbReference type="EMBL" id="KAK0706105.1"/>
    </source>
</evidence>
<feature type="chain" id="PRO_5041205874" evidence="1">
    <location>
        <begin position="31"/>
        <end position="113"/>
    </location>
</feature>
<proteinExistence type="predicted"/>
<dbReference type="Proteomes" id="UP001172101">
    <property type="component" value="Unassembled WGS sequence"/>
</dbReference>
<accession>A0AA39ZYS5</accession>
<reference evidence="2" key="1">
    <citation type="submission" date="2023-06" db="EMBL/GenBank/DDBJ databases">
        <title>Genome-scale phylogeny and comparative genomics of the fungal order Sordariales.</title>
        <authorList>
            <consortium name="Lawrence Berkeley National Laboratory"/>
            <person name="Hensen N."/>
            <person name="Bonometti L."/>
            <person name="Westerberg I."/>
            <person name="Brannstrom I.O."/>
            <person name="Guillou S."/>
            <person name="Cros-Aarteil S."/>
            <person name="Calhoun S."/>
            <person name="Haridas S."/>
            <person name="Kuo A."/>
            <person name="Mondo S."/>
            <person name="Pangilinan J."/>
            <person name="Riley R."/>
            <person name="LaButti K."/>
            <person name="Andreopoulos B."/>
            <person name="Lipzen A."/>
            <person name="Chen C."/>
            <person name="Yanf M."/>
            <person name="Daum C."/>
            <person name="Ng V."/>
            <person name="Clum A."/>
            <person name="Steindorff A."/>
            <person name="Ohm R."/>
            <person name="Martin F."/>
            <person name="Silar P."/>
            <person name="Natvig D."/>
            <person name="Lalanne C."/>
            <person name="Gautier V."/>
            <person name="Ament-velasquez S.L."/>
            <person name="Kruys A."/>
            <person name="Hutchinson M.I."/>
            <person name="Powell A.J."/>
            <person name="Barry K."/>
            <person name="Miller A.N."/>
            <person name="Grigoriev I.V."/>
            <person name="Debuchy R."/>
            <person name="Gladieux P."/>
            <person name="Thoren M.H."/>
            <person name="Johannesson H."/>
        </authorList>
    </citation>
    <scope>NUCLEOTIDE SEQUENCE</scope>
    <source>
        <strain evidence="2">SMH2392-1A</strain>
    </source>
</reference>
<dbReference type="AlphaFoldDB" id="A0AA39ZYS5"/>
<evidence type="ECO:0000313" key="3">
    <source>
        <dbReference type="Proteomes" id="UP001172101"/>
    </source>
</evidence>
<keyword evidence="1" id="KW-0732">Signal</keyword>
<sequence>MAGRPLLSSARKAVLLAGVAHLLAVSFAQTSEITCFGISGRGYTNNTRCPGSNACCGATATCLSNRLCHNAGDPPDLWIRGPCAVEGWDGMCGEICLYSKIPNPPANSKAQFR</sequence>
<protein>
    <submittedName>
        <fullName evidence="2">Uncharacterized protein</fullName>
    </submittedName>
</protein>